<accession>A0ABR6RGI2</accession>
<dbReference type="InterPro" id="IPR029024">
    <property type="entry name" value="TerB-like"/>
</dbReference>
<protein>
    <submittedName>
        <fullName evidence="1">Uncharacterized protein (DUF697 family)/tellurite resistance protein</fullName>
    </submittedName>
</protein>
<dbReference type="Gene3D" id="1.10.3680.10">
    <property type="entry name" value="TerB-like"/>
    <property type="match status" value="1"/>
</dbReference>
<keyword evidence="2" id="KW-1185">Reference proteome</keyword>
<name>A0ABR6RGI2_9BURK</name>
<reference evidence="1 2" key="1">
    <citation type="submission" date="2020-08" db="EMBL/GenBank/DDBJ databases">
        <title>Functional genomics of gut bacteria from endangered species of beetles.</title>
        <authorList>
            <person name="Carlos-Shanley C."/>
        </authorList>
    </citation>
    <scope>NUCLEOTIDE SEQUENCE [LARGE SCALE GENOMIC DNA]</scope>
    <source>
        <strain evidence="1 2">S00124</strain>
    </source>
</reference>
<evidence type="ECO:0000313" key="2">
    <source>
        <dbReference type="Proteomes" id="UP000562492"/>
    </source>
</evidence>
<organism evidence="1 2">
    <name type="scientific">Comamonas odontotermitis</name>
    <dbReference type="NCBI Taxonomy" id="379895"/>
    <lineage>
        <taxon>Bacteria</taxon>
        <taxon>Pseudomonadati</taxon>
        <taxon>Pseudomonadota</taxon>
        <taxon>Betaproteobacteria</taxon>
        <taxon>Burkholderiales</taxon>
        <taxon>Comamonadaceae</taxon>
        <taxon>Comamonas</taxon>
    </lineage>
</organism>
<dbReference type="CDD" id="cd07177">
    <property type="entry name" value="terB_like"/>
    <property type="match status" value="1"/>
</dbReference>
<dbReference type="EMBL" id="JACHKZ010000012">
    <property type="protein sequence ID" value="MBB6578237.1"/>
    <property type="molecule type" value="Genomic_DNA"/>
</dbReference>
<dbReference type="SUPFAM" id="SSF158682">
    <property type="entry name" value="TerB-like"/>
    <property type="match status" value="1"/>
</dbReference>
<gene>
    <name evidence="1" type="ORF">HNP33_002317</name>
</gene>
<sequence>MTADEIRATLTICLLASFADGEKHDREREQIRQVAEGLAGDHQVNLPSLYQDVLLRRVQLADVQAQLTSAESRQLAYEMAVCVCEADGQTSAKEEAFLASLRQAWQSGGGSTMAATSAPTTPKTFERDAQTIAEAPLRAAAPEGAVPVAIGSGPVPHPAAVDTLPGEADQRRPSQLTAADMDSKILKASILNGAIELLPENLSTLAIIPLQMRLVYQIGQSYGYELDRGHITDLLAALGVGLTSQYLEQAGRKLLGGLLGKAGKGLLGGLGRQAVSSGMSFASTYALGHVANQYYAGGRQLSTDMLKNAYQHVMQDGRVLQERYLPQMQETARGLNTAKIMQMVRGA</sequence>
<dbReference type="RefSeq" id="WP_221452056.1">
    <property type="nucleotide sequence ID" value="NZ_JACHKZ010000012.1"/>
</dbReference>
<comment type="caution">
    <text evidence="1">The sequence shown here is derived from an EMBL/GenBank/DDBJ whole genome shotgun (WGS) entry which is preliminary data.</text>
</comment>
<dbReference type="Proteomes" id="UP000562492">
    <property type="component" value="Unassembled WGS sequence"/>
</dbReference>
<proteinExistence type="predicted"/>
<evidence type="ECO:0000313" key="1">
    <source>
        <dbReference type="EMBL" id="MBB6578237.1"/>
    </source>
</evidence>